<name>A0ABS2SMJ0_9MICO</name>
<evidence type="ECO:0000256" key="5">
    <source>
        <dbReference type="ARBA" id="ARBA00023251"/>
    </source>
</evidence>
<sequence length="306" mass="32514">MTKPNHPLELDAVSVNFGSLRAVDNVSLTVERGTVHALLGPNGAGKSTTIAASVGLLKPTSGHARIFGYDPVKQHTHSSALAGVMLQDGGLPMASKPLNILKNLSRMYADPADYHELAERLGITAFANRTIRRMSGGQKQRVGMAAALIGKPQLVFLDEPTAGLDPQSRLAVFTIVEELREQGVAVVLTTHDMDDAAQLSDYVTIIDKGQVISHGTVDELTGDGSSTLTIRAHHLGQNLLGQFRAYGEVDLAKDDVVTITGDFTTQTVHAITGLLNDAGADITSLSLASRSLDDVFLDLTGRTLRS</sequence>
<evidence type="ECO:0000256" key="2">
    <source>
        <dbReference type="ARBA" id="ARBA00022448"/>
    </source>
</evidence>
<dbReference type="GO" id="GO:0005524">
    <property type="term" value="F:ATP binding"/>
    <property type="evidence" value="ECO:0007669"/>
    <property type="project" value="UniProtKB-KW"/>
</dbReference>
<dbReference type="EMBL" id="JAFBCP010000001">
    <property type="protein sequence ID" value="MBM7817479.1"/>
    <property type="molecule type" value="Genomic_DNA"/>
</dbReference>
<dbReference type="Proteomes" id="UP000809290">
    <property type="component" value="Unassembled WGS sequence"/>
</dbReference>
<dbReference type="PROSITE" id="PS00211">
    <property type="entry name" value="ABC_TRANSPORTER_1"/>
    <property type="match status" value="1"/>
</dbReference>
<evidence type="ECO:0000259" key="6">
    <source>
        <dbReference type="PROSITE" id="PS50893"/>
    </source>
</evidence>
<accession>A0ABS2SMJ0</accession>
<evidence type="ECO:0000313" key="8">
    <source>
        <dbReference type="Proteomes" id="UP000809290"/>
    </source>
</evidence>
<dbReference type="Gene3D" id="3.40.50.300">
    <property type="entry name" value="P-loop containing nucleotide triphosphate hydrolases"/>
    <property type="match status" value="1"/>
</dbReference>
<proteinExistence type="predicted"/>
<dbReference type="PANTHER" id="PTHR42711:SF16">
    <property type="entry name" value="ABC TRANSPORTER ATP-BINDING PROTEIN"/>
    <property type="match status" value="1"/>
</dbReference>
<dbReference type="InterPro" id="IPR027417">
    <property type="entry name" value="P-loop_NTPase"/>
</dbReference>
<reference evidence="7 8" key="1">
    <citation type="submission" date="2021-01" db="EMBL/GenBank/DDBJ databases">
        <title>Sequencing the genomes of 1000 actinobacteria strains.</title>
        <authorList>
            <person name="Klenk H.-P."/>
        </authorList>
    </citation>
    <scope>NUCLEOTIDE SEQUENCE [LARGE SCALE GENOMIC DNA]</scope>
    <source>
        <strain evidence="7 8">DSM 13657</strain>
    </source>
</reference>
<dbReference type="CDD" id="cd03230">
    <property type="entry name" value="ABC_DR_subfamily_A"/>
    <property type="match status" value="1"/>
</dbReference>
<evidence type="ECO:0000256" key="4">
    <source>
        <dbReference type="ARBA" id="ARBA00022840"/>
    </source>
</evidence>
<evidence type="ECO:0000256" key="1">
    <source>
        <dbReference type="ARBA" id="ARBA00004202"/>
    </source>
</evidence>
<dbReference type="SUPFAM" id="SSF52540">
    <property type="entry name" value="P-loop containing nucleoside triphosphate hydrolases"/>
    <property type="match status" value="1"/>
</dbReference>
<dbReference type="PROSITE" id="PS50893">
    <property type="entry name" value="ABC_TRANSPORTER_2"/>
    <property type="match status" value="1"/>
</dbReference>
<keyword evidence="2" id="KW-0813">Transport</keyword>
<keyword evidence="4 7" id="KW-0067">ATP-binding</keyword>
<dbReference type="InterPro" id="IPR050763">
    <property type="entry name" value="ABC_transporter_ATP-binding"/>
</dbReference>
<feature type="domain" description="ABC transporter" evidence="6">
    <location>
        <begin position="8"/>
        <end position="233"/>
    </location>
</feature>
<keyword evidence="5" id="KW-0046">Antibiotic resistance</keyword>
<comment type="subcellular location">
    <subcellularLocation>
        <location evidence="1">Cell membrane</location>
        <topology evidence="1">Peripheral membrane protein</topology>
    </subcellularLocation>
</comment>
<dbReference type="RefSeq" id="WP_204515988.1">
    <property type="nucleotide sequence ID" value="NZ_JAFBCP010000001.1"/>
</dbReference>
<keyword evidence="3" id="KW-0547">Nucleotide-binding</keyword>
<dbReference type="InterPro" id="IPR017871">
    <property type="entry name" value="ABC_transporter-like_CS"/>
</dbReference>
<gene>
    <name evidence="7" type="ORF">JOE56_002173</name>
</gene>
<organism evidence="7 8">
    <name type="scientific">Brevibacterium paucivorans</name>
    <dbReference type="NCBI Taxonomy" id="170994"/>
    <lineage>
        <taxon>Bacteria</taxon>
        <taxon>Bacillati</taxon>
        <taxon>Actinomycetota</taxon>
        <taxon>Actinomycetes</taxon>
        <taxon>Micrococcales</taxon>
        <taxon>Brevibacteriaceae</taxon>
        <taxon>Brevibacterium</taxon>
    </lineage>
</organism>
<protein>
    <submittedName>
        <fullName evidence="7">ABC-2 type transport system ATP-binding protein</fullName>
    </submittedName>
</protein>
<dbReference type="PANTHER" id="PTHR42711">
    <property type="entry name" value="ABC TRANSPORTER ATP-BINDING PROTEIN"/>
    <property type="match status" value="1"/>
</dbReference>
<comment type="caution">
    <text evidence="7">The sequence shown here is derived from an EMBL/GenBank/DDBJ whole genome shotgun (WGS) entry which is preliminary data.</text>
</comment>
<dbReference type="SMART" id="SM00382">
    <property type="entry name" value="AAA"/>
    <property type="match status" value="1"/>
</dbReference>
<evidence type="ECO:0000313" key="7">
    <source>
        <dbReference type="EMBL" id="MBM7817479.1"/>
    </source>
</evidence>
<evidence type="ECO:0000256" key="3">
    <source>
        <dbReference type="ARBA" id="ARBA00022741"/>
    </source>
</evidence>
<keyword evidence="8" id="KW-1185">Reference proteome</keyword>
<dbReference type="InterPro" id="IPR003593">
    <property type="entry name" value="AAA+_ATPase"/>
</dbReference>
<dbReference type="InterPro" id="IPR003439">
    <property type="entry name" value="ABC_transporter-like_ATP-bd"/>
</dbReference>
<dbReference type="Pfam" id="PF00005">
    <property type="entry name" value="ABC_tran"/>
    <property type="match status" value="1"/>
</dbReference>